<evidence type="ECO:0000313" key="7">
    <source>
        <dbReference type="EMBL" id="CAA9469486.1"/>
    </source>
</evidence>
<keyword evidence="4" id="KW-0274">FAD</keyword>
<dbReference type="GO" id="GO:0019646">
    <property type="term" value="P:aerobic electron transport chain"/>
    <property type="evidence" value="ECO:0007669"/>
    <property type="project" value="TreeGrafter"/>
</dbReference>
<comment type="cofactor">
    <cofactor evidence="1">
        <name>FAD</name>
        <dbReference type="ChEBI" id="CHEBI:57692"/>
    </cofactor>
</comment>
<dbReference type="PRINTS" id="PR00368">
    <property type="entry name" value="FADPNR"/>
</dbReference>
<dbReference type="SUPFAM" id="SSF51905">
    <property type="entry name" value="FAD/NAD(P)-binding domain"/>
    <property type="match status" value="2"/>
</dbReference>
<feature type="domain" description="FAD/NAD(P)-binding" evidence="6">
    <location>
        <begin position="11"/>
        <end position="299"/>
    </location>
</feature>
<evidence type="ECO:0000256" key="4">
    <source>
        <dbReference type="ARBA" id="ARBA00022827"/>
    </source>
</evidence>
<evidence type="ECO:0000256" key="5">
    <source>
        <dbReference type="ARBA" id="ARBA00023002"/>
    </source>
</evidence>
<gene>
    <name evidence="7" type="ORF">AVDCRST_MAG05-424</name>
</gene>
<dbReference type="InterPro" id="IPR023753">
    <property type="entry name" value="FAD/NAD-binding_dom"/>
</dbReference>
<evidence type="ECO:0000256" key="2">
    <source>
        <dbReference type="ARBA" id="ARBA00005272"/>
    </source>
</evidence>
<comment type="similarity">
    <text evidence="2">Belongs to the NADH dehydrogenase family.</text>
</comment>
<proteinExistence type="inferred from homology"/>
<dbReference type="PANTHER" id="PTHR42913:SF9">
    <property type="entry name" value="SLR1591 PROTEIN"/>
    <property type="match status" value="1"/>
</dbReference>
<evidence type="ECO:0000256" key="1">
    <source>
        <dbReference type="ARBA" id="ARBA00001974"/>
    </source>
</evidence>
<dbReference type="EMBL" id="CADCVM010000052">
    <property type="protein sequence ID" value="CAA9469486.1"/>
    <property type="molecule type" value="Genomic_DNA"/>
</dbReference>
<dbReference type="Pfam" id="PF07992">
    <property type="entry name" value="Pyr_redox_2"/>
    <property type="match status" value="1"/>
</dbReference>
<evidence type="ECO:0000256" key="3">
    <source>
        <dbReference type="ARBA" id="ARBA00022630"/>
    </source>
</evidence>
<name>A0A6J4RF83_9ACTN</name>
<reference evidence="7" key="1">
    <citation type="submission" date="2020-02" db="EMBL/GenBank/DDBJ databases">
        <authorList>
            <person name="Meier V. D."/>
        </authorList>
    </citation>
    <scope>NUCLEOTIDE SEQUENCE</scope>
    <source>
        <strain evidence="7">AVDCRST_MAG05</strain>
    </source>
</reference>
<dbReference type="Gene3D" id="3.50.50.100">
    <property type="match status" value="1"/>
</dbReference>
<dbReference type="GO" id="GO:0003955">
    <property type="term" value="F:NAD(P)H dehydrogenase (quinone) activity"/>
    <property type="evidence" value="ECO:0007669"/>
    <property type="project" value="TreeGrafter"/>
</dbReference>
<dbReference type="InterPro" id="IPR036188">
    <property type="entry name" value="FAD/NAD-bd_sf"/>
</dbReference>
<protein>
    <recommendedName>
        <fullName evidence="6">FAD/NAD(P)-binding domain-containing protein</fullName>
    </recommendedName>
</protein>
<keyword evidence="5" id="KW-0560">Oxidoreductase</keyword>
<sequence>MSTLTHRPTIALAGGGHANLYALRRTGELTGRGFDVVLVDPSEHLYYSGMATGVLSGSYKPGENRIGIRGLVERGGGRFVRGRVAEVLHRDRLLLLEDGRTVRYDAASFCLGSGTRGEDGTVPVKPVSNLERVRERLIAAGPGSAPRIVVVGGGAAGCEVAVNLAALSREVGSGAEITLVEAAPDLMPTSPLAARRIMLAHLGDLGVGVLLGRQAVFESGAAVLEDGREIPADLVIAATGVTPPGVFARSGLATGEDGALWVDRHLRSPNDHRIFGGGDSAAFRGGRLPRFGVYAVRQGPVLYHNLQAALRGEPPSSYRPQRHYLYVLDLGDGTGLAIYGSLAGRGRPALQLKHLLDRRFVREYGPSAEA</sequence>
<organism evidence="7">
    <name type="scientific">uncultured Rubrobacteraceae bacterium</name>
    <dbReference type="NCBI Taxonomy" id="349277"/>
    <lineage>
        <taxon>Bacteria</taxon>
        <taxon>Bacillati</taxon>
        <taxon>Actinomycetota</taxon>
        <taxon>Rubrobacteria</taxon>
        <taxon>Rubrobacterales</taxon>
        <taxon>Rubrobacteraceae</taxon>
        <taxon>environmental samples</taxon>
    </lineage>
</organism>
<dbReference type="AlphaFoldDB" id="A0A6J4RF83"/>
<evidence type="ECO:0000259" key="6">
    <source>
        <dbReference type="Pfam" id="PF07992"/>
    </source>
</evidence>
<accession>A0A6J4RF83</accession>
<keyword evidence="3" id="KW-0285">Flavoprotein</keyword>
<dbReference type="InterPro" id="IPR051169">
    <property type="entry name" value="NADH-Q_oxidoreductase"/>
</dbReference>
<dbReference type="PANTHER" id="PTHR42913">
    <property type="entry name" value="APOPTOSIS-INDUCING FACTOR 1"/>
    <property type="match status" value="1"/>
</dbReference>